<dbReference type="OrthoDB" id="127755at2759"/>
<dbReference type="Gene3D" id="3.30.70.270">
    <property type="match status" value="2"/>
</dbReference>
<name>A0A2P4XAQ3_9STRA</name>
<dbReference type="InterPro" id="IPR043128">
    <property type="entry name" value="Rev_trsase/Diguanyl_cyclase"/>
</dbReference>
<dbReference type="Gene3D" id="3.10.10.10">
    <property type="entry name" value="HIV Type 1 Reverse Transcriptase, subunit A, domain 1"/>
    <property type="match status" value="1"/>
</dbReference>
<dbReference type="Pfam" id="PF00078">
    <property type="entry name" value="RVT_1"/>
    <property type="match status" value="1"/>
</dbReference>
<dbReference type="InterPro" id="IPR000477">
    <property type="entry name" value="RT_dom"/>
</dbReference>
<sequence length="514" mass="58189">MKKRLIPSAHEYNAVVFTTQSENEPCDENSGRSETGICEEASACTYHKLGGDQDSDNRQGEPLAPKLAKTRPGGETTREEPVMVTEVCIDDRTYLALIDIGCSRSAIEQTVADQVGDQLVLQKKEATFKQADKSTGKTTHVATAPLKLPVFSTSRVCTHVFRVVPQLLYPVMLGKDFFTAQGIDLLFSSREMEWDVVRVPGATPGLRPCQADTESCRVEILVVDTGEHVNYENRIDARRLSETEFLVVLEFLMEFSDALSGNQLVATKKELRRRVELDILSPDNPSPWVSPAFTFLKKDGSIVFCTEALLQRRFFPSPVIPEILREFQRCNYISVFDLPMGYYARVLAKCSRSATAIVFPWGKYVFKRLPMGVSTAPYEFQAVVNETLGDLEFVWFYLDDFIVMSATFEKNMQHLRVGSRSTPRKLKLRADSVSYLGYRISTSGIKPLHDKVSAIQAITPPRTRRQLRRFIGMVNYYRDMWPRRAQMLAPLTALMSPQSKYHWSAAHQAAFEKM</sequence>
<accession>A0A2P4XAQ3</accession>
<comment type="caution">
    <text evidence="3">The sequence shown here is derived from an EMBL/GenBank/DDBJ whole genome shotgun (WGS) entry which is preliminary data.</text>
</comment>
<feature type="domain" description="Reverse transcriptase" evidence="2">
    <location>
        <begin position="322"/>
        <end position="416"/>
    </location>
</feature>
<dbReference type="PANTHER" id="PTHR33064">
    <property type="entry name" value="POL PROTEIN"/>
    <property type="match status" value="1"/>
</dbReference>
<dbReference type="AlphaFoldDB" id="A0A2P4XAQ3"/>
<dbReference type="SUPFAM" id="SSF56672">
    <property type="entry name" value="DNA/RNA polymerases"/>
    <property type="match status" value="1"/>
</dbReference>
<feature type="compositionally biased region" description="Basic and acidic residues" evidence="1">
    <location>
        <begin position="49"/>
        <end position="59"/>
    </location>
</feature>
<dbReference type="Proteomes" id="UP000237271">
    <property type="component" value="Unassembled WGS sequence"/>
</dbReference>
<evidence type="ECO:0000259" key="2">
    <source>
        <dbReference type="Pfam" id="PF00078"/>
    </source>
</evidence>
<evidence type="ECO:0000256" key="1">
    <source>
        <dbReference type="SAM" id="MobiDB-lite"/>
    </source>
</evidence>
<organism evidence="3 4">
    <name type="scientific">Phytophthora palmivora</name>
    <dbReference type="NCBI Taxonomy" id="4796"/>
    <lineage>
        <taxon>Eukaryota</taxon>
        <taxon>Sar</taxon>
        <taxon>Stramenopiles</taxon>
        <taxon>Oomycota</taxon>
        <taxon>Peronosporomycetes</taxon>
        <taxon>Peronosporales</taxon>
        <taxon>Peronosporaceae</taxon>
        <taxon>Phytophthora</taxon>
    </lineage>
</organism>
<feature type="region of interest" description="Disordered" evidence="1">
    <location>
        <begin position="49"/>
        <end position="79"/>
    </location>
</feature>
<dbReference type="CDD" id="cd00303">
    <property type="entry name" value="retropepsin_like"/>
    <property type="match status" value="1"/>
</dbReference>
<dbReference type="Gene3D" id="2.40.70.10">
    <property type="entry name" value="Acid Proteases"/>
    <property type="match status" value="1"/>
</dbReference>
<dbReference type="EMBL" id="NCKW01015526">
    <property type="protein sequence ID" value="POM62630.1"/>
    <property type="molecule type" value="Genomic_DNA"/>
</dbReference>
<evidence type="ECO:0000313" key="4">
    <source>
        <dbReference type="Proteomes" id="UP000237271"/>
    </source>
</evidence>
<keyword evidence="4" id="KW-1185">Reference proteome</keyword>
<dbReference type="InterPro" id="IPR043502">
    <property type="entry name" value="DNA/RNA_pol_sf"/>
</dbReference>
<evidence type="ECO:0000313" key="3">
    <source>
        <dbReference type="EMBL" id="POM62630.1"/>
    </source>
</evidence>
<dbReference type="InterPro" id="IPR051320">
    <property type="entry name" value="Viral_Replic_Matur_Polypro"/>
</dbReference>
<proteinExistence type="predicted"/>
<dbReference type="InterPro" id="IPR021109">
    <property type="entry name" value="Peptidase_aspartic_dom_sf"/>
</dbReference>
<dbReference type="CDD" id="cd01647">
    <property type="entry name" value="RT_LTR"/>
    <property type="match status" value="1"/>
</dbReference>
<dbReference type="PANTHER" id="PTHR33064:SF37">
    <property type="entry name" value="RIBONUCLEASE H"/>
    <property type="match status" value="1"/>
</dbReference>
<gene>
    <name evidence="3" type="ORF">PHPALM_28191</name>
</gene>
<protein>
    <submittedName>
        <fullName evidence="3">Retroelement</fullName>
    </submittedName>
</protein>
<reference evidence="3 4" key="1">
    <citation type="journal article" date="2017" name="Genome Biol. Evol.">
        <title>Phytophthora megakarya and P. palmivora, closely related causal agents of cacao black pod rot, underwent increases in genome sizes and gene numbers by different mechanisms.</title>
        <authorList>
            <person name="Ali S.S."/>
            <person name="Shao J."/>
            <person name="Lary D.J."/>
            <person name="Kronmiller B."/>
            <person name="Shen D."/>
            <person name="Strem M.D."/>
            <person name="Amoako-Attah I."/>
            <person name="Akrofi A.Y."/>
            <person name="Begoude B.A."/>
            <person name="Ten Hoopen G.M."/>
            <person name="Coulibaly K."/>
            <person name="Kebe B.I."/>
            <person name="Melnick R.L."/>
            <person name="Guiltinan M.J."/>
            <person name="Tyler B.M."/>
            <person name="Meinhardt L.W."/>
            <person name="Bailey B.A."/>
        </authorList>
    </citation>
    <scope>NUCLEOTIDE SEQUENCE [LARGE SCALE GENOMIC DNA]</scope>
    <source>
        <strain evidence="4">sbr112.9</strain>
    </source>
</reference>